<evidence type="ECO:0000313" key="2">
    <source>
        <dbReference type="Proteomes" id="UP000606720"/>
    </source>
</evidence>
<reference evidence="1" key="1">
    <citation type="submission" date="2020-08" db="EMBL/GenBank/DDBJ databases">
        <title>Genome public.</title>
        <authorList>
            <person name="Liu C."/>
            <person name="Sun Q."/>
        </authorList>
    </citation>
    <scope>NUCLEOTIDE SEQUENCE</scope>
    <source>
        <strain evidence="1">BX1005</strain>
    </source>
</reference>
<dbReference type="RefSeq" id="WP_186866314.1">
    <property type="nucleotide sequence ID" value="NZ_JACOPH010000002.1"/>
</dbReference>
<dbReference type="PANTHER" id="PTHR42967:SF1">
    <property type="entry name" value="MBL FOLD METALLO-HYDROLASE"/>
    <property type="match status" value="1"/>
</dbReference>
<dbReference type="InterPro" id="IPR036866">
    <property type="entry name" value="RibonucZ/Hydroxyglut_hydro"/>
</dbReference>
<organism evidence="1 2">
    <name type="scientific">Roseburia zhanii</name>
    <dbReference type="NCBI Taxonomy" id="2763064"/>
    <lineage>
        <taxon>Bacteria</taxon>
        <taxon>Bacillati</taxon>
        <taxon>Bacillota</taxon>
        <taxon>Clostridia</taxon>
        <taxon>Lachnospirales</taxon>
        <taxon>Lachnospiraceae</taxon>
        <taxon>Roseburia</taxon>
    </lineage>
</organism>
<comment type="caution">
    <text evidence="1">The sequence shown here is derived from an EMBL/GenBank/DDBJ whole genome shotgun (WGS) entry which is preliminary data.</text>
</comment>
<gene>
    <name evidence="1" type="ORF">H8S17_03875</name>
</gene>
<dbReference type="Proteomes" id="UP000606720">
    <property type="component" value="Unassembled WGS sequence"/>
</dbReference>
<dbReference type="Gene3D" id="3.60.15.10">
    <property type="entry name" value="Ribonuclease Z/Hydroxyacylglutathione hydrolase-like"/>
    <property type="match status" value="1"/>
</dbReference>
<proteinExistence type="predicted"/>
<keyword evidence="2" id="KW-1185">Reference proteome</keyword>
<name>A0A923LME2_9FIRM</name>
<accession>A0A923LME2</accession>
<dbReference type="EMBL" id="JACOPH010000002">
    <property type="protein sequence ID" value="MBC5713358.1"/>
    <property type="molecule type" value="Genomic_DNA"/>
</dbReference>
<dbReference type="PANTHER" id="PTHR42967">
    <property type="entry name" value="METAL DEPENDENT HYDROLASE"/>
    <property type="match status" value="1"/>
</dbReference>
<dbReference type="Pfam" id="PF13483">
    <property type="entry name" value="Lactamase_B_3"/>
    <property type="match status" value="1"/>
</dbReference>
<sequence length="252" mass="29473">MIITFVHHSCFVVETDERVMIFDYFKKGNLHGYEFTGELPEFDPDKKIDVFASHFHQDHFDLEILRWADKYKNITYILSKDIKLSNRYLEKNGIPAKVKEKITFVTYNKHYKIDGMEIKTLRSTDVGVAYLIHAEGKCYYHGGDLNLWKWEGAGELVNGKESRAYRFEINKLRDETIDVAFVPVDSRQKQYATEGLKFFMENVNAKVIFPMHMWQDYSPIAVYKSMTANGAFARRLVDISGENESYELSEEV</sequence>
<evidence type="ECO:0000313" key="1">
    <source>
        <dbReference type="EMBL" id="MBC5713358.1"/>
    </source>
</evidence>
<dbReference type="SUPFAM" id="SSF56281">
    <property type="entry name" value="Metallo-hydrolase/oxidoreductase"/>
    <property type="match status" value="1"/>
</dbReference>
<protein>
    <submittedName>
        <fullName evidence="1">MBL fold metallo-hydrolase</fullName>
    </submittedName>
</protein>
<dbReference type="AlphaFoldDB" id="A0A923LME2"/>